<dbReference type="PANTHER" id="PTHR43003:SF13">
    <property type="entry name" value="DNA-3-METHYLADENINE GLYCOSYLASE 2"/>
    <property type="match status" value="1"/>
</dbReference>
<reference evidence="7 8" key="1">
    <citation type="submission" date="2008-10" db="EMBL/GenBank/DDBJ databases">
        <title>Draft genome sequence of Providencia alcalifaciens (DSM 30120).</title>
        <authorList>
            <person name="Sudarsanam P."/>
            <person name="Ley R."/>
            <person name="Guruge J."/>
            <person name="Turnbaugh P.J."/>
            <person name="Mahowald M."/>
            <person name="Liep D."/>
            <person name="Gordon J."/>
        </authorList>
    </citation>
    <scope>NUCLEOTIDE SEQUENCE [LARGE SCALE GENOMIC DNA]</scope>
    <source>
        <strain evidence="7 8">DSM 30120</strain>
    </source>
</reference>
<dbReference type="Proteomes" id="UP000003729">
    <property type="component" value="Unassembled WGS sequence"/>
</dbReference>
<feature type="domain" description="HhH-GPD" evidence="6">
    <location>
        <begin position="148"/>
        <end position="310"/>
    </location>
</feature>
<dbReference type="GO" id="GO:0006307">
    <property type="term" value="P:DNA alkylation repair"/>
    <property type="evidence" value="ECO:0007669"/>
    <property type="project" value="TreeGrafter"/>
</dbReference>
<evidence type="ECO:0000313" key="7">
    <source>
        <dbReference type="EMBL" id="EEB45293.1"/>
    </source>
</evidence>
<dbReference type="FunFam" id="1.10.340.30:FF:000004">
    <property type="entry name" value="DNA-3-methyladenine glycosylase II"/>
    <property type="match status" value="1"/>
</dbReference>
<comment type="caution">
    <text evidence="7">The sequence shown here is derived from an EMBL/GenBank/DDBJ whole genome shotgun (WGS) entry which is preliminary data.</text>
</comment>
<dbReference type="GO" id="GO:0032993">
    <property type="term" value="C:protein-DNA complex"/>
    <property type="evidence" value="ECO:0007669"/>
    <property type="project" value="TreeGrafter"/>
</dbReference>
<dbReference type="Pfam" id="PF00730">
    <property type="entry name" value="HhH-GPD"/>
    <property type="match status" value="1"/>
</dbReference>
<dbReference type="EMBL" id="ABXW01000052">
    <property type="protein sequence ID" value="EEB45293.1"/>
    <property type="molecule type" value="Genomic_DNA"/>
</dbReference>
<evidence type="ECO:0000256" key="5">
    <source>
        <dbReference type="ARBA" id="ARBA00023204"/>
    </source>
</evidence>
<dbReference type="GO" id="GO:0043916">
    <property type="term" value="F:DNA-7-methylguanine glycosylase activity"/>
    <property type="evidence" value="ECO:0007669"/>
    <property type="project" value="TreeGrafter"/>
</dbReference>
<dbReference type="InterPro" id="IPR051912">
    <property type="entry name" value="Alkylbase_DNA_Glycosylase/TA"/>
</dbReference>
<reference evidence="7 8" key="2">
    <citation type="submission" date="2008-10" db="EMBL/GenBank/DDBJ databases">
        <authorList>
            <person name="Fulton L."/>
            <person name="Clifton S."/>
            <person name="Fulton B."/>
            <person name="Xu J."/>
            <person name="Minx P."/>
            <person name="Pepin K.H."/>
            <person name="Johnson M."/>
            <person name="Bhonagiri V."/>
            <person name="Nash W.E."/>
            <person name="Mardis E.R."/>
            <person name="Wilson R.K."/>
        </authorList>
    </citation>
    <scope>NUCLEOTIDE SEQUENCE [LARGE SCALE GENOMIC DNA]</scope>
    <source>
        <strain evidence="7 8">DSM 30120</strain>
    </source>
</reference>
<dbReference type="Gene3D" id="1.10.1670.40">
    <property type="match status" value="1"/>
</dbReference>
<dbReference type="PANTHER" id="PTHR43003">
    <property type="entry name" value="DNA-3-METHYLADENINE GLYCOSYLASE"/>
    <property type="match status" value="1"/>
</dbReference>
<comment type="similarity">
    <text evidence="2">Belongs to the alkylbase DNA glycosidase AlkA family.</text>
</comment>
<dbReference type="GO" id="GO:0006285">
    <property type="term" value="P:base-excision repair, AP site formation"/>
    <property type="evidence" value="ECO:0007669"/>
    <property type="project" value="TreeGrafter"/>
</dbReference>
<dbReference type="eggNOG" id="COG0122">
    <property type="taxonomic scope" value="Bacteria"/>
</dbReference>
<dbReference type="GO" id="GO:0008725">
    <property type="term" value="F:DNA-3-methyladenine glycosylase activity"/>
    <property type="evidence" value="ECO:0007669"/>
    <property type="project" value="TreeGrafter"/>
</dbReference>
<evidence type="ECO:0000256" key="1">
    <source>
        <dbReference type="ARBA" id="ARBA00000086"/>
    </source>
</evidence>
<keyword evidence="4" id="KW-0227">DNA damage</keyword>
<evidence type="ECO:0000256" key="3">
    <source>
        <dbReference type="ARBA" id="ARBA00012000"/>
    </source>
</evidence>
<dbReference type="CDD" id="cd00056">
    <property type="entry name" value="ENDO3c"/>
    <property type="match status" value="1"/>
</dbReference>
<accession>B6XHA0</accession>
<organism evidence="7 8">
    <name type="scientific">Providencia alcalifaciens DSM 30120</name>
    <dbReference type="NCBI Taxonomy" id="520999"/>
    <lineage>
        <taxon>Bacteria</taxon>
        <taxon>Pseudomonadati</taxon>
        <taxon>Pseudomonadota</taxon>
        <taxon>Gammaproteobacteria</taxon>
        <taxon>Enterobacterales</taxon>
        <taxon>Morganellaceae</taxon>
        <taxon>Providencia</taxon>
    </lineage>
</organism>
<dbReference type="EC" id="3.2.2.21" evidence="3"/>
<proteinExistence type="inferred from homology"/>
<dbReference type="GO" id="GO:0005737">
    <property type="term" value="C:cytoplasm"/>
    <property type="evidence" value="ECO:0007669"/>
    <property type="project" value="TreeGrafter"/>
</dbReference>
<dbReference type="InterPro" id="IPR011257">
    <property type="entry name" value="DNA_glycosylase"/>
</dbReference>
<keyword evidence="5" id="KW-0234">DNA repair</keyword>
<evidence type="ECO:0000313" key="8">
    <source>
        <dbReference type="Proteomes" id="UP000003729"/>
    </source>
</evidence>
<dbReference type="SUPFAM" id="SSF48150">
    <property type="entry name" value="DNA-glycosylase"/>
    <property type="match status" value="1"/>
</dbReference>
<evidence type="ECO:0000256" key="4">
    <source>
        <dbReference type="ARBA" id="ARBA00022763"/>
    </source>
</evidence>
<dbReference type="SMART" id="SM00478">
    <property type="entry name" value="ENDO3c"/>
    <property type="match status" value="1"/>
</dbReference>
<gene>
    <name evidence="7" type="ORF">PROVALCAL_02738</name>
</gene>
<evidence type="ECO:0000256" key="2">
    <source>
        <dbReference type="ARBA" id="ARBA00010817"/>
    </source>
</evidence>
<comment type="catalytic activity">
    <reaction evidence="1">
        <text>Hydrolysis of alkylated DNA, releasing 3-methyladenine, 3-methylguanine, 7-methylguanine and 7-methyladenine.</text>
        <dbReference type="EC" id="3.2.2.21"/>
    </reaction>
</comment>
<dbReference type="AlphaFoldDB" id="B6XHA0"/>
<protein>
    <recommendedName>
        <fullName evidence="3">DNA-3-methyladenine glycosylase II</fullName>
        <ecNumber evidence="3">3.2.2.21</ecNumber>
    </recommendedName>
</protein>
<name>B6XHA0_9GAMM</name>
<dbReference type="InterPro" id="IPR003265">
    <property type="entry name" value="HhH-GPD_domain"/>
</dbReference>
<dbReference type="Gene3D" id="1.10.340.30">
    <property type="entry name" value="Hypothetical protein, domain 2"/>
    <property type="match status" value="1"/>
</dbReference>
<dbReference type="GO" id="GO:0032131">
    <property type="term" value="F:alkylated DNA binding"/>
    <property type="evidence" value="ECO:0007669"/>
    <property type="project" value="TreeGrafter"/>
</dbReference>
<sequence length="314" mass="34883">MGINQKKTTMVPAQPVTISLPPYYRIDDFFAFHLRDPQNIAEIVEKSTLRKGIIWQEHAAQIRLSINGQATDNKQAILQLDVDNAETSPSLNELHTLAIHLLGLNQPVEQFEEKYLTHPILGKLIAPQRGVRVYQSATTFEALVWAIIGQQISVLAAIAIRRRFIQAVGQQHSSGIWCFPTVASVINVDDEILRQAGFSLGKIIALRGLCAAIQAGELDLDNAVTPENVHEVTEKLLAIKGIGPWTVSYGLLRGFNYLDGSLHGDVAVRRNLQILLTQDTQPSAKETQEWLTQFTPWRALVAAHLWRSQSAAGY</sequence>
<evidence type="ECO:0000259" key="6">
    <source>
        <dbReference type="SMART" id="SM00478"/>
    </source>
</evidence>